<name>A0AB40CR28_DIOCR</name>
<feature type="binding site" evidence="8">
    <location>
        <begin position="133"/>
        <end position="135"/>
    </location>
    <ligand>
        <name>CoA</name>
        <dbReference type="ChEBI" id="CHEBI:57287"/>
    </ligand>
</feature>
<dbReference type="Pfam" id="PF02629">
    <property type="entry name" value="CoA_binding"/>
    <property type="match status" value="1"/>
</dbReference>
<evidence type="ECO:0000256" key="3">
    <source>
        <dbReference type="ARBA" id="ARBA00022532"/>
    </source>
</evidence>
<dbReference type="GeneID" id="120278135"/>
<dbReference type="SMART" id="SM00881">
    <property type="entry name" value="CoA_binding"/>
    <property type="match status" value="1"/>
</dbReference>
<keyword evidence="5 8" id="KW-0547">Nucleotide-binding</keyword>
<dbReference type="PROSITE" id="PS01216">
    <property type="entry name" value="SUCCINYL_COA_LIG_1"/>
    <property type="match status" value="1"/>
</dbReference>
<feature type="binding site" evidence="8">
    <location>
        <position position="197"/>
    </location>
    <ligand>
        <name>substrate</name>
        <note>ligand shared with subunit beta</note>
    </ligand>
</feature>
<evidence type="ECO:0000256" key="1">
    <source>
        <dbReference type="ARBA" id="ARBA00005064"/>
    </source>
</evidence>
<keyword evidence="3 8" id="KW-0816">Tricarboxylic acid cycle</keyword>
<comment type="similarity">
    <text evidence="8 10">Belongs to the succinate/malate CoA ligase alpha subunit family.</text>
</comment>
<dbReference type="GO" id="GO:0000166">
    <property type="term" value="F:nucleotide binding"/>
    <property type="evidence" value="ECO:0007669"/>
    <property type="project" value="UniProtKB-KW"/>
</dbReference>
<dbReference type="PRINTS" id="PR01798">
    <property type="entry name" value="SCOASYNTHASE"/>
</dbReference>
<dbReference type="InterPro" id="IPR005810">
    <property type="entry name" value="CoA_lig_alpha"/>
</dbReference>
<dbReference type="FunFam" id="3.40.50.720:FF:000002">
    <property type="entry name" value="Succinate--CoA ligase [ADP-forming] subunit alpha"/>
    <property type="match status" value="1"/>
</dbReference>
<dbReference type="HAMAP" id="MF_01988">
    <property type="entry name" value="Succ_CoA_alpha"/>
    <property type="match status" value="1"/>
</dbReference>
<evidence type="ECO:0000256" key="9">
    <source>
        <dbReference type="PIRSR" id="PIRSR001553-1"/>
    </source>
</evidence>
<evidence type="ECO:0000313" key="13">
    <source>
        <dbReference type="RefSeq" id="XP_039140990.1"/>
    </source>
</evidence>
<dbReference type="EC" id="6.2.1.5" evidence="8"/>
<feature type="binding site" evidence="8">
    <location>
        <begin position="54"/>
        <end position="57"/>
    </location>
    <ligand>
        <name>CoA</name>
        <dbReference type="ChEBI" id="CHEBI:57287"/>
    </ligand>
</feature>
<dbReference type="InterPro" id="IPR016102">
    <property type="entry name" value="Succinyl-CoA_synth-like"/>
</dbReference>
<keyword evidence="8" id="KW-0496">Mitochondrion</keyword>
<comment type="subcellular location">
    <subcellularLocation>
        <location evidence="8">Mitochondrion</location>
    </subcellularLocation>
</comment>
<evidence type="ECO:0000256" key="10">
    <source>
        <dbReference type="RuleBase" id="RU000677"/>
    </source>
</evidence>
<dbReference type="RefSeq" id="XP_039140990.1">
    <property type="nucleotide sequence ID" value="XM_039285056.1"/>
</dbReference>
<dbReference type="GO" id="GO:0004776">
    <property type="term" value="F:succinate-CoA ligase (GDP-forming) activity"/>
    <property type="evidence" value="ECO:0007669"/>
    <property type="project" value="TreeGrafter"/>
</dbReference>
<dbReference type="GO" id="GO:0009361">
    <property type="term" value="C:succinate-CoA ligase complex (ADP-forming)"/>
    <property type="evidence" value="ECO:0007669"/>
    <property type="project" value="TreeGrafter"/>
</dbReference>
<dbReference type="InterPro" id="IPR036291">
    <property type="entry name" value="NAD(P)-bd_dom_sf"/>
</dbReference>
<organism evidence="12 13">
    <name type="scientific">Dioscorea cayennensis subsp. rotundata</name>
    <name type="common">White Guinea yam</name>
    <name type="synonym">Dioscorea rotundata</name>
    <dbReference type="NCBI Taxonomy" id="55577"/>
    <lineage>
        <taxon>Eukaryota</taxon>
        <taxon>Viridiplantae</taxon>
        <taxon>Streptophyta</taxon>
        <taxon>Embryophyta</taxon>
        <taxon>Tracheophyta</taxon>
        <taxon>Spermatophyta</taxon>
        <taxon>Magnoliopsida</taxon>
        <taxon>Liliopsida</taxon>
        <taxon>Dioscoreales</taxon>
        <taxon>Dioscoreaceae</taxon>
        <taxon>Dioscorea</taxon>
    </lineage>
</organism>
<dbReference type="Gene3D" id="3.40.50.261">
    <property type="entry name" value="Succinyl-CoA synthetase domains"/>
    <property type="match status" value="1"/>
</dbReference>
<dbReference type="GO" id="GO:0005739">
    <property type="term" value="C:mitochondrion"/>
    <property type="evidence" value="ECO:0007669"/>
    <property type="project" value="UniProtKB-SubCell"/>
</dbReference>
<dbReference type="InterPro" id="IPR003781">
    <property type="entry name" value="CoA-bd"/>
</dbReference>
<dbReference type="Pfam" id="PF00549">
    <property type="entry name" value="Ligase_CoA"/>
    <property type="match status" value="1"/>
</dbReference>
<dbReference type="NCBIfam" id="TIGR01019">
    <property type="entry name" value="sucCoAalpha"/>
    <property type="match status" value="1"/>
</dbReference>
<dbReference type="SUPFAM" id="SSF52210">
    <property type="entry name" value="Succinyl-CoA synthetase domains"/>
    <property type="match status" value="1"/>
</dbReference>
<evidence type="ECO:0000259" key="11">
    <source>
        <dbReference type="SMART" id="SM00881"/>
    </source>
</evidence>
<comment type="subunit">
    <text evidence="2">Heterooctamer of 4 alpha and 4 beta chains.</text>
</comment>
<feature type="active site" description="Tele-phosphohistidine intermediate" evidence="8 9">
    <location>
        <position position="286"/>
    </location>
</feature>
<comment type="function">
    <text evidence="8">Succinyl-CoA synthetase functions in the citric acid cycle (TCA), coupling the hydrolysis of succinyl-CoA to the synthesis of ATP and thus represents the only step of substrate-level phosphorylation in the TCA. The alpha subunit of the enzyme binds the substrates coenzyme A and phosphate, while succinate binding and nucleotide specificity is provided by the beta subunit.</text>
</comment>
<keyword evidence="12" id="KW-1185">Reference proteome</keyword>
<feature type="binding site" evidence="8">
    <location>
        <position position="80"/>
    </location>
    <ligand>
        <name>CoA</name>
        <dbReference type="ChEBI" id="CHEBI:57287"/>
    </ligand>
</feature>
<keyword evidence="4 8" id="KW-0436">Ligase</keyword>
<evidence type="ECO:0000256" key="4">
    <source>
        <dbReference type="ARBA" id="ARBA00022598"/>
    </source>
</evidence>
<proteinExistence type="inferred from homology"/>
<sequence length="334" mass="34379">MASSRQASKLIGTLASSLRSVSSQSRGFAAAAAANPPPAVFVDKNTRVICQGITGKNGTFHTEQAIEYGTKMVGGVTPKKGGTEHLGLPVFNTVAEAKAETKANASVIYVPPPFAAAAILEAMEAELDLVVCITEGIPQHDMVRVKAALNKQSKTRLIGPNCPGIIKPGECKIGIMPGYIHKPGRVGIVSRSGTLTYEAVFQTTAVGLGQSTCVGIGGDPFNGTNFVDCITKFLEDPQTEGVVLIGEIGGTAEEDAAALIKGSGTKKPIVAFIAGLTAPPGRRMGHAGAIVSGGKGTAQDKIKTLREAGVTVVESPAKIGVAMLDSFKQKGLVD</sequence>
<dbReference type="InterPro" id="IPR017440">
    <property type="entry name" value="Cit_synth/succinyl-CoA_lig_AS"/>
</dbReference>
<dbReference type="InterPro" id="IPR005811">
    <property type="entry name" value="SUCC_ACL_C"/>
</dbReference>
<dbReference type="PROSITE" id="PS00399">
    <property type="entry name" value="SUCCINYL_COA_LIG_2"/>
    <property type="match status" value="1"/>
</dbReference>
<dbReference type="FunFam" id="3.40.50.261:FF:000005">
    <property type="entry name" value="Succinate--CoA ligase [ADP-forming] subunit alpha, mitochondrial"/>
    <property type="match status" value="1"/>
</dbReference>
<dbReference type="PANTHER" id="PTHR11117:SF2">
    <property type="entry name" value="SUCCINATE--COA LIGASE [ADP_GDP-FORMING] SUBUNIT ALPHA, MITOCHONDRIAL"/>
    <property type="match status" value="1"/>
</dbReference>
<dbReference type="PANTHER" id="PTHR11117">
    <property type="entry name" value="SUCCINYL-COA LIGASE SUBUNIT ALPHA"/>
    <property type="match status" value="1"/>
</dbReference>
<gene>
    <name evidence="13" type="primary">LOC120278135</name>
</gene>
<accession>A0AB40CR28</accession>
<evidence type="ECO:0000313" key="12">
    <source>
        <dbReference type="Proteomes" id="UP001515500"/>
    </source>
</evidence>
<dbReference type="SUPFAM" id="SSF51735">
    <property type="entry name" value="NAD(P)-binding Rossmann-fold domains"/>
    <property type="match status" value="1"/>
</dbReference>
<reference evidence="13" key="1">
    <citation type="submission" date="2025-08" db="UniProtKB">
        <authorList>
            <consortium name="RefSeq"/>
        </authorList>
    </citation>
    <scope>IDENTIFICATION</scope>
</reference>
<dbReference type="Gene3D" id="3.40.50.720">
    <property type="entry name" value="NAD(P)-binding Rossmann-like Domain"/>
    <property type="match status" value="1"/>
</dbReference>
<evidence type="ECO:0000256" key="6">
    <source>
        <dbReference type="ARBA" id="ARBA00050456"/>
    </source>
</evidence>
<dbReference type="Proteomes" id="UP001515500">
    <property type="component" value="Chromosome 15"/>
</dbReference>
<dbReference type="PIRSF" id="PIRSF001553">
    <property type="entry name" value="SucCS_alpha"/>
    <property type="match status" value="1"/>
</dbReference>
<dbReference type="InterPro" id="IPR033847">
    <property type="entry name" value="Citrt_syn/SCS-alpha_CS"/>
</dbReference>
<comment type="catalytic activity">
    <reaction evidence="6 8">
        <text>succinate + ATP + CoA = succinyl-CoA + ADP + phosphate</text>
        <dbReference type="Rhea" id="RHEA:17661"/>
        <dbReference type="ChEBI" id="CHEBI:30031"/>
        <dbReference type="ChEBI" id="CHEBI:30616"/>
        <dbReference type="ChEBI" id="CHEBI:43474"/>
        <dbReference type="ChEBI" id="CHEBI:57287"/>
        <dbReference type="ChEBI" id="CHEBI:57292"/>
        <dbReference type="ChEBI" id="CHEBI:456216"/>
        <dbReference type="EC" id="6.2.1.5"/>
    </reaction>
</comment>
<feature type="domain" description="CoA-binding" evidence="11">
    <location>
        <begin position="41"/>
        <end position="137"/>
    </location>
</feature>
<evidence type="ECO:0000256" key="8">
    <source>
        <dbReference type="HAMAP-Rule" id="MF_03222"/>
    </source>
</evidence>
<dbReference type="NCBIfam" id="NF004230">
    <property type="entry name" value="PRK05678.1"/>
    <property type="match status" value="1"/>
</dbReference>
<protein>
    <recommendedName>
        <fullName evidence="8">Succinate--CoA ligase [ADP-forming] subunit alpha, mitochondrial</fullName>
        <ecNumber evidence="8">6.2.1.5</ecNumber>
    </recommendedName>
    <alternativeName>
        <fullName evidence="8">Succinyl-CoA synthetase subunit alpha</fullName>
        <shortName evidence="8">SCS-alpha</shortName>
    </alternativeName>
</protein>
<evidence type="ECO:0000256" key="7">
    <source>
        <dbReference type="ARBA" id="ARBA00061754"/>
    </source>
</evidence>
<dbReference type="GO" id="GO:0006099">
    <property type="term" value="P:tricarboxylic acid cycle"/>
    <property type="evidence" value="ECO:0007669"/>
    <property type="project" value="UniProtKB-UniRule"/>
</dbReference>
<dbReference type="GO" id="GO:0004775">
    <property type="term" value="F:succinate-CoA ligase (ADP-forming) activity"/>
    <property type="evidence" value="ECO:0007669"/>
    <property type="project" value="UniProtKB-UniRule"/>
</dbReference>
<evidence type="ECO:0000256" key="5">
    <source>
        <dbReference type="ARBA" id="ARBA00022741"/>
    </source>
</evidence>
<evidence type="ECO:0000256" key="2">
    <source>
        <dbReference type="ARBA" id="ARBA00011412"/>
    </source>
</evidence>
<comment type="pathway">
    <text evidence="1 8">Carbohydrate metabolism; tricarboxylic acid cycle; succinate from succinyl-CoA (ligase route): step 1/1.</text>
</comment>
<comment type="subunit">
    <text evidence="7">Heterodimer of an alpha and a beta subunit. Different beta subunits determine nucleotide specificity. Together with the ATP-specific beta subunit SUCLA2, forms an ADP-forming succinyl-CoA synthetase (A-SCS). Together with the GTP-specific beta subunit SUCLG2 forms a GDP-forming succinyl-CoA synthetase (G-SCS).</text>
</comment>
<dbReference type="AlphaFoldDB" id="A0AB40CR28"/>